<dbReference type="EMBL" id="FQUJ01000020">
    <property type="protein sequence ID" value="SHF73944.1"/>
    <property type="molecule type" value="Genomic_DNA"/>
</dbReference>
<evidence type="ECO:0000313" key="1">
    <source>
        <dbReference type="EMBL" id="SHF73944.1"/>
    </source>
</evidence>
<dbReference type="Proteomes" id="UP000184346">
    <property type="component" value="Unassembled WGS sequence"/>
</dbReference>
<accession>A0A1M5E473</accession>
<protein>
    <submittedName>
        <fullName evidence="1">Uncharacterized protein</fullName>
    </submittedName>
</protein>
<sequence>MLQDSLLGKPASEVLDIDALIAEMEYASRAVAVPLLRLRGETPDAGKVEQSAASLAQRMRGPLIALHAWVLVDEPSGPATVATGALEDFIHFIAMARSLAEFQSTPSPGRLMHLLGLARVRARLEAHVGLVPAIDMPLLPVEEGLNAVEIAAVCSLKLTTVRNAISRREMPYTKQEGAPLDEVLDWMVQRSGFLYPHVNAVTLDRRINGRLANSWLMHNPKVTFERCVSRLRLSLWYLQESDRRLALNAEGVRGCVLLLPAIDPVLFEDQGLEQLEDRTDDPAAAMHREALSLAPEETLWQCHVPTLRVLEALIDRLRDGDAVAPPMCCGEC</sequence>
<proteinExistence type="predicted"/>
<reference evidence="1 2" key="1">
    <citation type="submission" date="2016-11" db="EMBL/GenBank/DDBJ databases">
        <authorList>
            <person name="Jaros S."/>
            <person name="Januszkiewicz K."/>
            <person name="Wedrychowicz H."/>
        </authorList>
    </citation>
    <scope>NUCLEOTIDE SEQUENCE [LARGE SCALE GENOMIC DNA]</scope>
    <source>
        <strain evidence="1 2">DSM 19980</strain>
    </source>
</reference>
<evidence type="ECO:0000313" key="2">
    <source>
        <dbReference type="Proteomes" id="UP000184346"/>
    </source>
</evidence>
<organism evidence="1 2">
    <name type="scientific">Modicisalibacter ilicicola DSM 19980</name>
    <dbReference type="NCBI Taxonomy" id="1121942"/>
    <lineage>
        <taxon>Bacteria</taxon>
        <taxon>Pseudomonadati</taxon>
        <taxon>Pseudomonadota</taxon>
        <taxon>Gammaproteobacteria</taxon>
        <taxon>Oceanospirillales</taxon>
        <taxon>Halomonadaceae</taxon>
        <taxon>Modicisalibacter</taxon>
    </lineage>
</organism>
<dbReference type="AlphaFoldDB" id="A0A1M5E473"/>
<gene>
    <name evidence="1" type="ORF">SAMN02745148_03421</name>
</gene>
<keyword evidence="2" id="KW-1185">Reference proteome</keyword>
<name>A0A1M5E473_9GAMM</name>